<keyword evidence="1" id="KW-1185">Reference proteome</keyword>
<dbReference type="AlphaFoldDB" id="A0A0K0D8Z7"/>
<evidence type="ECO:0000313" key="2">
    <source>
        <dbReference type="WBParaSite" id="ACAC_0000654201-mRNA-1"/>
    </source>
</evidence>
<dbReference type="Proteomes" id="UP000035642">
    <property type="component" value="Unassembled WGS sequence"/>
</dbReference>
<evidence type="ECO:0000313" key="1">
    <source>
        <dbReference type="Proteomes" id="UP000035642"/>
    </source>
</evidence>
<dbReference type="WBParaSite" id="ACAC_0000654201-mRNA-1">
    <property type="protein sequence ID" value="ACAC_0000654201-mRNA-1"/>
    <property type="gene ID" value="ACAC_0000654201"/>
</dbReference>
<organism evidence="1 2">
    <name type="scientific">Angiostrongylus cantonensis</name>
    <name type="common">Rat lungworm</name>
    <dbReference type="NCBI Taxonomy" id="6313"/>
    <lineage>
        <taxon>Eukaryota</taxon>
        <taxon>Metazoa</taxon>
        <taxon>Ecdysozoa</taxon>
        <taxon>Nematoda</taxon>
        <taxon>Chromadorea</taxon>
        <taxon>Rhabditida</taxon>
        <taxon>Rhabditina</taxon>
        <taxon>Rhabditomorpha</taxon>
        <taxon>Strongyloidea</taxon>
        <taxon>Metastrongylidae</taxon>
        <taxon>Angiostrongylus</taxon>
    </lineage>
</organism>
<protein>
    <submittedName>
        <fullName evidence="2">Sema domain-containing protein</fullName>
    </submittedName>
</protein>
<reference evidence="1" key="1">
    <citation type="submission" date="2012-09" db="EMBL/GenBank/DDBJ databases">
        <authorList>
            <person name="Martin A.A."/>
        </authorList>
    </citation>
    <scope>NUCLEOTIDE SEQUENCE</scope>
</reference>
<sequence>MKKNSRVDSVYKNFQLIPFQGGPKMNISLLSAYEHPDRIYVLMTSLNKYGDTIYCRYFDHQRGEISPPIKTVVFPEFIALCPRRGGARYMSLTDEPTDAYEFPLCSCKKEKPFSPNSLF</sequence>
<reference evidence="2" key="2">
    <citation type="submission" date="2017-02" db="UniProtKB">
        <authorList>
            <consortium name="WormBaseParasite"/>
        </authorList>
    </citation>
    <scope>IDENTIFICATION</scope>
</reference>
<accession>A0A0K0D8Z7</accession>
<name>A0A0K0D8Z7_ANGCA</name>
<proteinExistence type="predicted"/>